<keyword evidence="2 6" id="KW-0812">Transmembrane</keyword>
<organism evidence="8 9">
    <name type="scientific">Kluyveromyces marxianus</name>
    <name type="common">Yeast</name>
    <name type="synonym">Candida kefyr</name>
    <dbReference type="NCBI Taxonomy" id="4911"/>
    <lineage>
        <taxon>Eukaryota</taxon>
        <taxon>Fungi</taxon>
        <taxon>Dikarya</taxon>
        <taxon>Ascomycota</taxon>
        <taxon>Saccharomycotina</taxon>
        <taxon>Saccharomycetes</taxon>
        <taxon>Saccharomycetales</taxon>
        <taxon>Saccharomycetaceae</taxon>
        <taxon>Kluyveromyces</taxon>
    </lineage>
</organism>
<evidence type="ECO:0000259" key="7">
    <source>
        <dbReference type="Pfam" id="PF00324"/>
    </source>
</evidence>
<feature type="transmembrane region" description="Helical" evidence="6">
    <location>
        <begin position="608"/>
        <end position="628"/>
    </location>
</feature>
<evidence type="ECO:0000256" key="3">
    <source>
        <dbReference type="ARBA" id="ARBA00022989"/>
    </source>
</evidence>
<feature type="transmembrane region" description="Helical" evidence="6">
    <location>
        <begin position="521"/>
        <end position="539"/>
    </location>
</feature>
<comment type="subcellular location">
    <subcellularLocation>
        <location evidence="1">Membrane</location>
        <topology evidence="1">Multi-pass membrane protein</topology>
    </subcellularLocation>
</comment>
<feature type="transmembrane region" description="Helical" evidence="6">
    <location>
        <begin position="760"/>
        <end position="780"/>
    </location>
</feature>
<keyword evidence="3 6" id="KW-1133">Transmembrane helix</keyword>
<dbReference type="Proteomes" id="UP000422736">
    <property type="component" value="Chromosome 5"/>
</dbReference>
<feature type="transmembrane region" description="Helical" evidence="6">
    <location>
        <begin position="335"/>
        <end position="356"/>
    </location>
</feature>
<sequence>MSNDRPGGGLFPESYNVDVYGNSTSEDNDLNTDDVTEQSHKKSNETDSVDSSILAEILEEQYKADSVRFRESLNSNKFFISQLYDIKTGRHSDEGEKNDFMKYNRRLELEYKLREKAERLLVDSSAKNELSIMNSSILNANYIGGEELQVPNTKYHLISGLVSKITRPTKAKELEHHGGIPLQIINTSSGDTQIIDTENNGDWTIDHDYAPKTKTQKLESWISISRYSNNAAKKTHRGPKLLKKVNALKNSNHSVQRKLEARHIQMIASGSSLGVGLFLTSGKAFTIAGPFGALLGYILCGSIVMATTISFTELCALIPLTSGFSGLASRFVEDAFGFALGWLYWFSFIIALPSQIVASSTLLHYYQGLNISSGKMAGFVTLFLSFAVLLNLCDVRAFGNFVYFATTLKICFTILMIFVMIVLNSGGSSLGYDRVGFRFWDSSKSEPFLNYGLFRPTFDLKDVGEGSVNGIGGARGRLLAVFLSMLIAAFTYSGLEMTFVASCEVRNPKRTLPSAMKRTNYTMLLLYILAIFIISLNVYSGDPRLPRFYSYSDNNTQYNINHNIGTTWQLKNECASNSKPTSSTIDDGNRSAWVIALRSFGRCTFGSVLNGILIFFGTTSGCSSLYGASHTLYSMAIQEKAPSIFKTCTSYGVPWIAVLFSGLFGVISYMAVDQSSLNNFQILANIASATICIIWAGMNVSFLRFFYALKIRPDIISRDDPMFPYKSPFQPYLSYYGLFGSIVMVVFSGFTSFFHGFWNVKIFFSCYGGLIFFIVSYVGYKIFGTSKLQRLDQVDMDVGRIEMDRSIWNAKTDYKGNWKERFSKLVTWFY</sequence>
<evidence type="ECO:0000256" key="2">
    <source>
        <dbReference type="ARBA" id="ARBA00022692"/>
    </source>
</evidence>
<keyword evidence="9" id="KW-1185">Reference proteome</keyword>
<feature type="transmembrane region" description="Helical" evidence="6">
    <location>
        <begin position="649"/>
        <end position="670"/>
    </location>
</feature>
<reference evidence="8 9" key="1">
    <citation type="submission" date="2016-03" db="EMBL/GenBank/DDBJ databases">
        <title>How can Kluyveromyces marxianus grow so fast - potential evolutionary course in Saccharomyces Complex revealed by comparative genomics.</title>
        <authorList>
            <person name="Mo W."/>
            <person name="Lu W."/>
            <person name="Yang X."/>
            <person name="Qi J."/>
            <person name="Lv H."/>
        </authorList>
    </citation>
    <scope>NUCLEOTIDE SEQUENCE [LARGE SCALE GENOMIC DNA]</scope>
    <source>
        <strain evidence="8 9">FIM1</strain>
    </source>
</reference>
<feature type="domain" description="Amino acid permease/ SLC12A" evidence="7">
    <location>
        <begin position="263"/>
        <end position="789"/>
    </location>
</feature>
<evidence type="ECO:0000256" key="5">
    <source>
        <dbReference type="SAM" id="MobiDB-lite"/>
    </source>
</evidence>
<name>A0ABX6EZ26_KLUMA</name>
<dbReference type="InterPro" id="IPR050524">
    <property type="entry name" value="APC_YAT"/>
</dbReference>
<dbReference type="Gene3D" id="1.20.1740.10">
    <property type="entry name" value="Amino acid/polyamine transporter I"/>
    <property type="match status" value="1"/>
</dbReference>
<feature type="transmembrane region" description="Helical" evidence="6">
    <location>
        <begin position="294"/>
        <end position="323"/>
    </location>
</feature>
<protein>
    <submittedName>
        <fullName evidence="8">SPS-sensor component SSY1</fullName>
    </submittedName>
</protein>
<feature type="transmembrane region" description="Helical" evidence="6">
    <location>
        <begin position="376"/>
        <end position="393"/>
    </location>
</feature>
<proteinExistence type="predicted"/>
<dbReference type="InterPro" id="IPR004841">
    <property type="entry name" value="AA-permease/SLC12A_dom"/>
</dbReference>
<evidence type="ECO:0000313" key="9">
    <source>
        <dbReference type="Proteomes" id="UP000422736"/>
    </source>
</evidence>
<feature type="transmembrane region" description="Helical" evidence="6">
    <location>
        <begin position="400"/>
        <end position="423"/>
    </location>
</feature>
<dbReference type="EMBL" id="CP015058">
    <property type="protein sequence ID" value="QGN16876.1"/>
    <property type="molecule type" value="Genomic_DNA"/>
</dbReference>
<feature type="compositionally biased region" description="Acidic residues" evidence="5">
    <location>
        <begin position="26"/>
        <end position="36"/>
    </location>
</feature>
<evidence type="ECO:0000256" key="4">
    <source>
        <dbReference type="ARBA" id="ARBA00023136"/>
    </source>
</evidence>
<feature type="region of interest" description="Disordered" evidence="5">
    <location>
        <begin position="1"/>
        <end position="49"/>
    </location>
</feature>
<feature type="transmembrane region" description="Helical" evidence="6">
    <location>
        <begin position="682"/>
        <end position="707"/>
    </location>
</feature>
<evidence type="ECO:0000256" key="1">
    <source>
        <dbReference type="ARBA" id="ARBA00004141"/>
    </source>
</evidence>
<dbReference type="Pfam" id="PF00324">
    <property type="entry name" value="AA_permease"/>
    <property type="match status" value="1"/>
</dbReference>
<gene>
    <name evidence="8" type="primary">SSY1</name>
    <name evidence="8" type="ORF">FIM1_3603</name>
</gene>
<keyword evidence="4 6" id="KW-0472">Membrane</keyword>
<evidence type="ECO:0000256" key="6">
    <source>
        <dbReference type="SAM" id="Phobius"/>
    </source>
</evidence>
<accession>A0ABX6EZ26</accession>
<dbReference type="PANTHER" id="PTHR43341">
    <property type="entry name" value="AMINO ACID PERMEASE"/>
    <property type="match status" value="1"/>
</dbReference>
<feature type="transmembrane region" description="Helical" evidence="6">
    <location>
        <begin position="478"/>
        <end position="500"/>
    </location>
</feature>
<feature type="compositionally biased region" description="Gly residues" evidence="5">
    <location>
        <begin position="1"/>
        <end position="10"/>
    </location>
</feature>
<dbReference type="PANTHER" id="PTHR43341:SF46">
    <property type="entry name" value="SPS-SENSOR COMPONENT SSY1"/>
    <property type="match status" value="1"/>
</dbReference>
<feature type="transmembrane region" description="Helical" evidence="6">
    <location>
        <begin position="732"/>
        <end position="754"/>
    </location>
</feature>
<evidence type="ECO:0000313" key="8">
    <source>
        <dbReference type="EMBL" id="QGN16876.1"/>
    </source>
</evidence>